<accession>A0A444V3M6</accession>
<protein>
    <submittedName>
        <fullName evidence="1">Uncharacterized protein</fullName>
    </submittedName>
</protein>
<organism evidence="1 2">
    <name type="scientific">Acipenser ruthenus</name>
    <name type="common">Sterlet sturgeon</name>
    <dbReference type="NCBI Taxonomy" id="7906"/>
    <lineage>
        <taxon>Eukaryota</taxon>
        <taxon>Metazoa</taxon>
        <taxon>Chordata</taxon>
        <taxon>Craniata</taxon>
        <taxon>Vertebrata</taxon>
        <taxon>Euteleostomi</taxon>
        <taxon>Actinopterygii</taxon>
        <taxon>Chondrostei</taxon>
        <taxon>Acipenseriformes</taxon>
        <taxon>Acipenseridae</taxon>
        <taxon>Acipenser</taxon>
    </lineage>
</organism>
<evidence type="ECO:0000313" key="2">
    <source>
        <dbReference type="Proteomes" id="UP000289886"/>
    </source>
</evidence>
<keyword evidence="2" id="KW-1185">Reference proteome</keyword>
<reference evidence="1 2" key="1">
    <citation type="submission" date="2019-01" db="EMBL/GenBank/DDBJ databases">
        <title>Draft Genome and Complete Hox-Cluster Characterization of the Sterlet Sturgeon (Acipenser ruthenus).</title>
        <authorList>
            <person name="Wei Q."/>
        </authorList>
    </citation>
    <scope>NUCLEOTIDE SEQUENCE [LARGE SCALE GENOMIC DNA]</scope>
    <source>
        <strain evidence="1">WHYD16114868_AA</strain>
        <tissue evidence="1">Blood</tissue>
    </source>
</reference>
<dbReference type="AlphaFoldDB" id="A0A444V3M6"/>
<dbReference type="EMBL" id="SCEB01002741">
    <property type="protein sequence ID" value="RXM95024.1"/>
    <property type="molecule type" value="Genomic_DNA"/>
</dbReference>
<dbReference type="Proteomes" id="UP000289886">
    <property type="component" value="Unassembled WGS sequence"/>
</dbReference>
<gene>
    <name evidence="1" type="ORF">EOD39_17341</name>
</gene>
<proteinExistence type="predicted"/>
<sequence>MLDCGINRILIECAIQTAAKVNPSFPRTKAVLAAAAYPIFVRKSPDLLYQATGEAFLAGRVFRLSKNMTKRKCAHAAAAQA</sequence>
<comment type="caution">
    <text evidence="1">The sequence shown here is derived from an EMBL/GenBank/DDBJ whole genome shotgun (WGS) entry which is preliminary data.</text>
</comment>
<name>A0A444V3M6_ACIRT</name>
<evidence type="ECO:0000313" key="1">
    <source>
        <dbReference type="EMBL" id="RXM95024.1"/>
    </source>
</evidence>